<dbReference type="OrthoDB" id="3542212at2759"/>
<dbReference type="AlphaFoldDB" id="W2RJH3"/>
<dbReference type="PANTHER" id="PTHR42052:SF1">
    <property type="entry name" value="ABM DOMAIN-CONTAINING PROTEIN"/>
    <property type="match status" value="1"/>
</dbReference>
<dbReference type="PANTHER" id="PTHR42052">
    <property type="entry name" value="ABM DOMAIN-CONTAINING PROTEIN"/>
    <property type="match status" value="1"/>
</dbReference>
<reference evidence="1 2" key="1">
    <citation type="submission" date="2013-03" db="EMBL/GenBank/DDBJ databases">
        <title>The Genome Sequence of Phialophora europaea CBS 101466.</title>
        <authorList>
            <consortium name="The Broad Institute Genomics Platform"/>
            <person name="Cuomo C."/>
            <person name="de Hoog S."/>
            <person name="Gorbushina A."/>
            <person name="Walker B."/>
            <person name="Young S.K."/>
            <person name="Zeng Q."/>
            <person name="Gargeya S."/>
            <person name="Fitzgerald M."/>
            <person name="Haas B."/>
            <person name="Abouelleil A."/>
            <person name="Allen A.W."/>
            <person name="Alvarado L."/>
            <person name="Arachchi H.M."/>
            <person name="Berlin A.M."/>
            <person name="Chapman S.B."/>
            <person name="Gainer-Dewar J."/>
            <person name="Goldberg J."/>
            <person name="Griggs A."/>
            <person name="Gujja S."/>
            <person name="Hansen M."/>
            <person name="Howarth C."/>
            <person name="Imamovic A."/>
            <person name="Ireland A."/>
            <person name="Larimer J."/>
            <person name="McCowan C."/>
            <person name="Murphy C."/>
            <person name="Pearson M."/>
            <person name="Poon T.W."/>
            <person name="Priest M."/>
            <person name="Roberts A."/>
            <person name="Saif S."/>
            <person name="Shea T."/>
            <person name="Sisk P."/>
            <person name="Sykes S."/>
            <person name="Wortman J."/>
            <person name="Nusbaum C."/>
            <person name="Birren B."/>
        </authorList>
    </citation>
    <scope>NUCLEOTIDE SEQUENCE [LARGE SCALE GENOMIC DNA]</scope>
    <source>
        <strain evidence="1 2">CBS 101466</strain>
    </source>
</reference>
<accession>W2RJH3</accession>
<gene>
    <name evidence="1" type="ORF">HMPREF1541_08763</name>
</gene>
<evidence type="ECO:0000313" key="1">
    <source>
        <dbReference type="EMBL" id="ETN36485.1"/>
    </source>
</evidence>
<evidence type="ECO:0000313" key="2">
    <source>
        <dbReference type="Proteomes" id="UP000030752"/>
    </source>
</evidence>
<organism evidence="1 2">
    <name type="scientific">Cyphellophora europaea (strain CBS 101466)</name>
    <name type="common">Phialophora europaea</name>
    <dbReference type="NCBI Taxonomy" id="1220924"/>
    <lineage>
        <taxon>Eukaryota</taxon>
        <taxon>Fungi</taxon>
        <taxon>Dikarya</taxon>
        <taxon>Ascomycota</taxon>
        <taxon>Pezizomycotina</taxon>
        <taxon>Eurotiomycetes</taxon>
        <taxon>Chaetothyriomycetidae</taxon>
        <taxon>Chaetothyriales</taxon>
        <taxon>Cyphellophoraceae</taxon>
        <taxon>Cyphellophora</taxon>
    </lineage>
</organism>
<dbReference type="Gene3D" id="3.30.70.100">
    <property type="match status" value="1"/>
</dbReference>
<protein>
    <recommendedName>
        <fullName evidence="3">ABM domain-containing protein</fullName>
    </recommendedName>
</protein>
<keyword evidence="2" id="KW-1185">Reference proteome</keyword>
<dbReference type="EMBL" id="KB822725">
    <property type="protein sequence ID" value="ETN36485.1"/>
    <property type="molecule type" value="Genomic_DNA"/>
</dbReference>
<dbReference type="VEuPathDB" id="FungiDB:HMPREF1541_08763"/>
<dbReference type="Proteomes" id="UP000030752">
    <property type="component" value="Unassembled WGS sequence"/>
</dbReference>
<dbReference type="GeneID" id="19976102"/>
<name>W2RJH3_CYPE1</name>
<sequence length="213" mass="23839">MTIIELARLFLPPPTTSATPQLLANLPAVTQIIEASSGLPTRFFSSLTDPHTMFVIGGWPSVEAHRDGFQGSEEQKRLWPLIDGLMDIQWMEYVDVGNGRVPEAAREGRKGWVLGVASWRVGVLNLEQRTRLQERKKEHTHEGAGIHEVVWAWNIKKGQEHGEEDVLVELGGFEERSAAEKWAGNIQGVKSDSSEKTPEVFLMERTKLATEES</sequence>
<dbReference type="RefSeq" id="XP_008721303.1">
    <property type="nucleotide sequence ID" value="XM_008723081.1"/>
</dbReference>
<dbReference type="HOGENOM" id="CLU_062848_1_0_1"/>
<evidence type="ECO:0008006" key="3">
    <source>
        <dbReference type="Google" id="ProtNLM"/>
    </source>
</evidence>
<dbReference type="eggNOG" id="ENOG502T5CY">
    <property type="taxonomic scope" value="Eukaryota"/>
</dbReference>
<dbReference type="InParanoid" id="W2RJH3"/>
<proteinExistence type="predicted"/>